<protein>
    <submittedName>
        <fullName evidence="1">Uncharacterized protein</fullName>
    </submittedName>
</protein>
<organism evidence="1 2">
    <name type="scientific">Prosthecomicrobium pneumaticum</name>
    <dbReference type="NCBI Taxonomy" id="81895"/>
    <lineage>
        <taxon>Bacteria</taxon>
        <taxon>Pseudomonadati</taxon>
        <taxon>Pseudomonadota</taxon>
        <taxon>Alphaproteobacteria</taxon>
        <taxon>Hyphomicrobiales</taxon>
        <taxon>Kaistiaceae</taxon>
        <taxon>Prosthecomicrobium</taxon>
    </lineage>
</organism>
<accession>A0A7W9FME6</accession>
<dbReference type="AlphaFoldDB" id="A0A7W9FME6"/>
<gene>
    <name evidence="1" type="ORF">GGQ63_002332</name>
</gene>
<comment type="caution">
    <text evidence="1">The sequence shown here is derived from an EMBL/GenBank/DDBJ whole genome shotgun (WGS) entry which is preliminary data.</text>
</comment>
<proteinExistence type="predicted"/>
<dbReference type="Proteomes" id="UP000523821">
    <property type="component" value="Unassembled WGS sequence"/>
</dbReference>
<evidence type="ECO:0000313" key="1">
    <source>
        <dbReference type="EMBL" id="MBB5753266.1"/>
    </source>
</evidence>
<sequence length="63" mass="6902">MNSFDSDSAGREHEFVYGDASLYGREAHVPEADGAIDYDPVLVLPAGLARLDRLPAARRSARR</sequence>
<dbReference type="RefSeq" id="WP_183855916.1">
    <property type="nucleotide sequence ID" value="NZ_JACHOO010000004.1"/>
</dbReference>
<name>A0A7W9FME6_9HYPH</name>
<evidence type="ECO:0000313" key="2">
    <source>
        <dbReference type="Proteomes" id="UP000523821"/>
    </source>
</evidence>
<dbReference type="EMBL" id="JACHOO010000004">
    <property type="protein sequence ID" value="MBB5753266.1"/>
    <property type="molecule type" value="Genomic_DNA"/>
</dbReference>
<keyword evidence="2" id="KW-1185">Reference proteome</keyword>
<reference evidence="1 2" key="1">
    <citation type="submission" date="2020-08" db="EMBL/GenBank/DDBJ databases">
        <title>Genomic Encyclopedia of Type Strains, Phase IV (KMG-IV): sequencing the most valuable type-strain genomes for metagenomic binning, comparative biology and taxonomic classification.</title>
        <authorList>
            <person name="Goeker M."/>
        </authorList>
    </citation>
    <scope>NUCLEOTIDE SEQUENCE [LARGE SCALE GENOMIC DNA]</scope>
    <source>
        <strain evidence="1 2">DSM 16268</strain>
    </source>
</reference>